<evidence type="ECO:0000256" key="1">
    <source>
        <dbReference type="SAM" id="Coils"/>
    </source>
</evidence>
<dbReference type="InterPro" id="IPR011109">
    <property type="entry name" value="DNA_bind_recombinase_dom"/>
</dbReference>
<feature type="region of interest" description="Disordered" evidence="2">
    <location>
        <begin position="272"/>
        <end position="291"/>
    </location>
</feature>
<dbReference type="InterPro" id="IPR025827">
    <property type="entry name" value="Zn_ribbon_recom_dom"/>
</dbReference>
<keyword evidence="1" id="KW-0175">Coiled coil</keyword>
<name>A0ABT4AES7_9BACT</name>
<evidence type="ECO:0000313" key="5">
    <source>
        <dbReference type="EMBL" id="MCY1079419.1"/>
    </source>
</evidence>
<dbReference type="CDD" id="cd00338">
    <property type="entry name" value="Ser_Recombinase"/>
    <property type="match status" value="1"/>
</dbReference>
<feature type="domain" description="Recombinase" evidence="4">
    <location>
        <begin position="183"/>
        <end position="329"/>
    </location>
</feature>
<gene>
    <name evidence="5" type="ORF">OV287_33675</name>
</gene>
<dbReference type="PROSITE" id="PS51736">
    <property type="entry name" value="RECOMBINASES_3"/>
    <property type="match status" value="1"/>
</dbReference>
<organism evidence="5 6">
    <name type="scientific">Archangium lansingense</name>
    <dbReference type="NCBI Taxonomy" id="2995310"/>
    <lineage>
        <taxon>Bacteria</taxon>
        <taxon>Pseudomonadati</taxon>
        <taxon>Myxococcota</taxon>
        <taxon>Myxococcia</taxon>
        <taxon>Myxococcales</taxon>
        <taxon>Cystobacterineae</taxon>
        <taxon>Archangiaceae</taxon>
        <taxon>Archangium</taxon>
    </lineage>
</organism>
<dbReference type="InterPro" id="IPR006119">
    <property type="entry name" value="Resolv_N"/>
</dbReference>
<dbReference type="InterPro" id="IPR038109">
    <property type="entry name" value="DNA_bind_recomb_sf"/>
</dbReference>
<dbReference type="InterPro" id="IPR050639">
    <property type="entry name" value="SSR_resolvase"/>
</dbReference>
<evidence type="ECO:0000259" key="4">
    <source>
        <dbReference type="PROSITE" id="PS51737"/>
    </source>
</evidence>
<dbReference type="PROSITE" id="PS51737">
    <property type="entry name" value="RECOMBINASE_DNA_BIND"/>
    <property type="match status" value="1"/>
</dbReference>
<dbReference type="Pfam" id="PF00239">
    <property type="entry name" value="Resolvase"/>
    <property type="match status" value="1"/>
</dbReference>
<dbReference type="PANTHER" id="PTHR30461:SF23">
    <property type="entry name" value="DNA RECOMBINASE-RELATED"/>
    <property type="match status" value="1"/>
</dbReference>
<feature type="coiled-coil region" evidence="1">
    <location>
        <begin position="429"/>
        <end position="481"/>
    </location>
</feature>
<sequence length="708" mass="80361">MNAPARLHPLETRTEKLQSRHLERLAVVYIRQSSMGQVLHHQESTKLQYSLVDMARRLGWAAERILTIDEDLGMSGASAQGRHGFQRLLAEVALDHVGIVLGVEMSRLARSNRDWHQLLELCARFGTLIGDLDGMYDPSLYNDRLLLGLKGTMSEAELHILRQRLQQGKLQKAHRGELAKPVPTGYLRTPAGDVVLDPDEEVRAVVHFIFHTFRRLGSVAGVLRVLAQRGMRIGVRMRTGPDIGTLEWRRPHRNMVVNVLRNPIYGGAYVYGRRGTDPRKQQPGRPATGRTPLLPPAKWQVCLPGQMPAYIEWEEYLRNQARLDANRAGAEGSGPVREGSALLSGLVACGKCNYRMSVQYGKARNGKRYARYVCAHDATTYGGAVCSTVTAPALDRVVAALALEALAPAALEVSLKVAREVEGERAERESLWQKRLERARYEAQRAERQYHAVEPENRLVARTLERQWEEKLAAVRTLEEEYHRQQQHLPRHLTAAEQETIRRLAQDVPRLWTAESTSVADRKTLLRLLIERVDVTAHDDSERVDVVVHWAGGQQTPTQMARPVGRLNQLARHKDLLERIRTLRRQGLTVEQIAEALNKEGWKTPTQRSPFNERLVRAMVHRHGAPARGPRPVPSDAPDAWWLADLARELNMPVITLYGWIRRGWLKSASVKGQRVAYADRKELARLKKLRERQLRFRSATRTQESRA</sequence>
<dbReference type="Pfam" id="PF07508">
    <property type="entry name" value="Recombinase"/>
    <property type="match status" value="1"/>
</dbReference>
<dbReference type="Proteomes" id="UP001207654">
    <property type="component" value="Unassembled WGS sequence"/>
</dbReference>
<feature type="domain" description="Resolvase/invertase-type recombinase catalytic" evidence="3">
    <location>
        <begin position="25"/>
        <end position="176"/>
    </location>
</feature>
<dbReference type="EMBL" id="JAPNKA010000001">
    <property type="protein sequence ID" value="MCY1079419.1"/>
    <property type="molecule type" value="Genomic_DNA"/>
</dbReference>
<dbReference type="Gene3D" id="3.90.1750.20">
    <property type="entry name" value="Putative Large Serine Recombinase, Chain B, Domain 2"/>
    <property type="match status" value="1"/>
</dbReference>
<reference evidence="5 6" key="1">
    <citation type="submission" date="2022-11" db="EMBL/GenBank/DDBJ databases">
        <title>Minimal conservation of predation-associated metabolite biosynthetic gene clusters underscores biosynthetic potential of Myxococcota including descriptions for ten novel species: Archangium lansinium sp. nov., Myxococcus landrumus sp. nov., Nannocystis bai.</title>
        <authorList>
            <person name="Ahearne A."/>
            <person name="Stevens C."/>
            <person name="Phillips K."/>
        </authorList>
    </citation>
    <scope>NUCLEOTIDE SEQUENCE [LARGE SCALE GENOMIC DNA]</scope>
    <source>
        <strain evidence="5 6">MIWBW</strain>
    </source>
</reference>
<dbReference type="RefSeq" id="WP_267538140.1">
    <property type="nucleotide sequence ID" value="NZ_JAPNKA010000001.1"/>
</dbReference>
<keyword evidence="6" id="KW-1185">Reference proteome</keyword>
<dbReference type="InterPro" id="IPR036162">
    <property type="entry name" value="Resolvase-like_N_sf"/>
</dbReference>
<evidence type="ECO:0000259" key="3">
    <source>
        <dbReference type="PROSITE" id="PS51736"/>
    </source>
</evidence>
<evidence type="ECO:0000256" key="2">
    <source>
        <dbReference type="SAM" id="MobiDB-lite"/>
    </source>
</evidence>
<accession>A0ABT4AES7</accession>
<dbReference type="Gene3D" id="3.40.50.1390">
    <property type="entry name" value="Resolvase, N-terminal catalytic domain"/>
    <property type="match status" value="1"/>
</dbReference>
<dbReference type="Pfam" id="PF13408">
    <property type="entry name" value="Zn_ribbon_recom"/>
    <property type="match status" value="1"/>
</dbReference>
<proteinExistence type="predicted"/>
<dbReference type="SUPFAM" id="SSF53041">
    <property type="entry name" value="Resolvase-like"/>
    <property type="match status" value="1"/>
</dbReference>
<evidence type="ECO:0000313" key="6">
    <source>
        <dbReference type="Proteomes" id="UP001207654"/>
    </source>
</evidence>
<comment type="caution">
    <text evidence="5">The sequence shown here is derived from an EMBL/GenBank/DDBJ whole genome shotgun (WGS) entry which is preliminary data.</text>
</comment>
<dbReference type="SMART" id="SM00857">
    <property type="entry name" value="Resolvase"/>
    <property type="match status" value="1"/>
</dbReference>
<protein>
    <submittedName>
        <fullName evidence="5">Recombinase family protein</fullName>
    </submittedName>
</protein>
<dbReference type="PANTHER" id="PTHR30461">
    <property type="entry name" value="DNA-INVERTASE FROM LAMBDOID PROPHAGE"/>
    <property type="match status" value="1"/>
</dbReference>